<sequence>MQRELRYALDTAYARLKGDEVSPETFAGNYALGLGIVVGGQACGGMTEAEAARERARLAMLAAVYEARARVRSDFSAQ</sequence>
<evidence type="ECO:0000313" key="1">
    <source>
        <dbReference type="EMBL" id="SMF59682.1"/>
    </source>
</evidence>
<keyword evidence="2" id="KW-1185">Reference proteome</keyword>
<dbReference type="Proteomes" id="UP000192911">
    <property type="component" value="Unassembled WGS sequence"/>
</dbReference>
<gene>
    <name evidence="1" type="ORF">SAMN06295900_11215</name>
</gene>
<protein>
    <submittedName>
        <fullName evidence="1">Uncharacterized protein</fullName>
    </submittedName>
</protein>
<proteinExistence type="predicted"/>
<dbReference type="GeneID" id="95551884"/>
<reference evidence="2" key="1">
    <citation type="submission" date="2017-04" db="EMBL/GenBank/DDBJ databases">
        <authorList>
            <person name="Varghese N."/>
            <person name="Submissions S."/>
        </authorList>
    </citation>
    <scope>NUCLEOTIDE SEQUENCE [LARGE SCALE GENOMIC DNA]</scope>
    <source>
        <strain evidence="2">Ballard 720</strain>
    </source>
</reference>
<dbReference type="RefSeq" id="WP_085229108.1">
    <property type="nucleotide sequence ID" value="NZ_BSQD01000012.1"/>
</dbReference>
<dbReference type="OrthoDB" id="9009697at2"/>
<organism evidence="1 2">
    <name type="scientific">Trinickia caryophylli</name>
    <name type="common">Paraburkholderia caryophylli</name>
    <dbReference type="NCBI Taxonomy" id="28094"/>
    <lineage>
        <taxon>Bacteria</taxon>
        <taxon>Pseudomonadati</taxon>
        <taxon>Pseudomonadota</taxon>
        <taxon>Betaproteobacteria</taxon>
        <taxon>Burkholderiales</taxon>
        <taxon>Burkholderiaceae</taxon>
        <taxon>Trinickia</taxon>
    </lineage>
</organism>
<dbReference type="EMBL" id="FXAH01000012">
    <property type="protein sequence ID" value="SMF59682.1"/>
    <property type="molecule type" value="Genomic_DNA"/>
</dbReference>
<evidence type="ECO:0000313" key="2">
    <source>
        <dbReference type="Proteomes" id="UP000192911"/>
    </source>
</evidence>
<name>A0A1X7FVX8_TRICW</name>
<dbReference type="AlphaFoldDB" id="A0A1X7FVX8"/>
<accession>A0A1X7FVX8</accession>